<dbReference type="Proteomes" id="UP001163835">
    <property type="component" value="Unassembled WGS sequence"/>
</dbReference>
<keyword evidence="2" id="KW-1185">Reference proteome</keyword>
<comment type="caution">
    <text evidence="1">The sequence shown here is derived from an EMBL/GenBank/DDBJ whole genome shotgun (WGS) entry which is preliminary data.</text>
</comment>
<evidence type="ECO:0000313" key="2">
    <source>
        <dbReference type="Proteomes" id="UP001163835"/>
    </source>
</evidence>
<proteinExistence type="predicted"/>
<dbReference type="EMBL" id="MU797359">
    <property type="protein sequence ID" value="KAJ3803546.1"/>
    <property type="molecule type" value="Genomic_DNA"/>
</dbReference>
<name>A0ACC1TFQ5_9AGAR</name>
<gene>
    <name evidence="1" type="ORF">F5876DRAFT_85067</name>
</gene>
<protein>
    <submittedName>
        <fullName evidence="1">Uncharacterized protein</fullName>
    </submittedName>
</protein>
<evidence type="ECO:0000313" key="1">
    <source>
        <dbReference type="EMBL" id="KAJ3803546.1"/>
    </source>
</evidence>
<organism evidence="1 2">
    <name type="scientific">Lentinula aff. lateritia</name>
    <dbReference type="NCBI Taxonomy" id="2804960"/>
    <lineage>
        <taxon>Eukaryota</taxon>
        <taxon>Fungi</taxon>
        <taxon>Dikarya</taxon>
        <taxon>Basidiomycota</taxon>
        <taxon>Agaricomycotina</taxon>
        <taxon>Agaricomycetes</taxon>
        <taxon>Agaricomycetidae</taxon>
        <taxon>Agaricales</taxon>
        <taxon>Marasmiineae</taxon>
        <taxon>Omphalotaceae</taxon>
        <taxon>Lentinula</taxon>
    </lineage>
</organism>
<reference evidence="1" key="1">
    <citation type="submission" date="2022-09" db="EMBL/GenBank/DDBJ databases">
        <title>A Global Phylogenomic Analysis of the Shiitake Genus Lentinula.</title>
        <authorList>
            <consortium name="DOE Joint Genome Institute"/>
            <person name="Sierra-Patev S."/>
            <person name="Min B."/>
            <person name="Naranjo-Ortiz M."/>
            <person name="Looney B."/>
            <person name="Konkel Z."/>
            <person name="Slot J.C."/>
            <person name="Sakamoto Y."/>
            <person name="Steenwyk J.L."/>
            <person name="Rokas A."/>
            <person name="Carro J."/>
            <person name="Camarero S."/>
            <person name="Ferreira P."/>
            <person name="Molpeceres G."/>
            <person name="Ruiz-Duenas F.J."/>
            <person name="Serrano A."/>
            <person name="Henrissat B."/>
            <person name="Drula E."/>
            <person name="Hughes K.W."/>
            <person name="Mata J.L."/>
            <person name="Ishikawa N.K."/>
            <person name="Vargas-Isla R."/>
            <person name="Ushijima S."/>
            <person name="Smith C.A."/>
            <person name="Ahrendt S."/>
            <person name="Andreopoulos W."/>
            <person name="He G."/>
            <person name="Labutti K."/>
            <person name="Lipzen A."/>
            <person name="Ng V."/>
            <person name="Riley R."/>
            <person name="Sandor L."/>
            <person name="Barry K."/>
            <person name="Martinez A.T."/>
            <person name="Xiao Y."/>
            <person name="Gibbons J.G."/>
            <person name="Terashima K."/>
            <person name="Grigoriev I.V."/>
            <person name="Hibbett D.S."/>
        </authorList>
    </citation>
    <scope>NUCLEOTIDE SEQUENCE</scope>
    <source>
        <strain evidence="1">TMI1499</strain>
    </source>
</reference>
<sequence>MIKKGKDKQRREVSGGDPDDGGDGGEDNDDDEERAPCERCQMKKIPCLEQPVQVKREGGPSGERMAVMESQFAQLLADNRSLREATSRSHQYLRQLLHRQDEDHARLIAIKTRNAMSGPAISGPSRSVSDRPRSLKRRRIVENSEEEEDGEKEEEKIVGEEKDGEGDEEVEEEEEEEEAPAPKKAKTAASEKGKEKEVVVVD</sequence>
<accession>A0ACC1TFQ5</accession>